<dbReference type="InterPro" id="IPR029063">
    <property type="entry name" value="SAM-dependent_MTases_sf"/>
</dbReference>
<dbReference type="InterPro" id="IPR006027">
    <property type="entry name" value="NusB_RsmB_TIM44"/>
</dbReference>
<dbReference type="InterPro" id="IPR001678">
    <property type="entry name" value="MeTrfase_RsmB-F_NOP2_dom"/>
</dbReference>
<evidence type="ECO:0000256" key="8">
    <source>
        <dbReference type="ARBA" id="ARBA00022679"/>
    </source>
</evidence>
<evidence type="ECO:0000256" key="1">
    <source>
        <dbReference type="ARBA" id="ARBA00002724"/>
    </source>
</evidence>
<gene>
    <name evidence="16" type="ORF">SAMN05421543_10438</name>
</gene>
<reference evidence="17" key="1">
    <citation type="submission" date="2016-10" db="EMBL/GenBank/DDBJ databases">
        <authorList>
            <person name="Varghese N."/>
        </authorList>
    </citation>
    <scope>NUCLEOTIDE SEQUENCE [LARGE SCALE GENOMIC DNA]</scope>
    <source>
        <strain evidence="17">DSM 17980</strain>
    </source>
</reference>
<protein>
    <recommendedName>
        <fullName evidence="4">16S rRNA (cytosine(967)-C(5))-methyltransferase</fullName>
        <ecNumber evidence="4">2.1.1.176</ecNumber>
    </recommendedName>
    <alternativeName>
        <fullName evidence="11">16S rRNA m5C967 methyltransferase</fullName>
    </alternativeName>
    <alternativeName>
        <fullName evidence="12">rRNA (cytosine-C(5)-)-methyltransferase RsmB</fullName>
    </alternativeName>
</protein>
<dbReference type="Pfam" id="PF01189">
    <property type="entry name" value="Methyltr_RsmB-F"/>
    <property type="match status" value="1"/>
</dbReference>
<dbReference type="SUPFAM" id="SSF53335">
    <property type="entry name" value="S-adenosyl-L-methionine-dependent methyltransferases"/>
    <property type="match status" value="1"/>
</dbReference>
<organism evidence="16 17">
    <name type="scientific">Alicyclobacillus macrosporangiidus</name>
    <dbReference type="NCBI Taxonomy" id="392015"/>
    <lineage>
        <taxon>Bacteria</taxon>
        <taxon>Bacillati</taxon>
        <taxon>Bacillota</taxon>
        <taxon>Bacilli</taxon>
        <taxon>Bacillales</taxon>
        <taxon>Alicyclobacillaceae</taxon>
        <taxon>Alicyclobacillus</taxon>
    </lineage>
</organism>
<dbReference type="Proteomes" id="UP000183508">
    <property type="component" value="Unassembled WGS sequence"/>
</dbReference>
<dbReference type="InterPro" id="IPR004573">
    <property type="entry name" value="rRNA_ssu_MeTfrase_B"/>
</dbReference>
<keyword evidence="17" id="KW-1185">Reference proteome</keyword>
<dbReference type="GO" id="GO:0003723">
    <property type="term" value="F:RNA binding"/>
    <property type="evidence" value="ECO:0007669"/>
    <property type="project" value="UniProtKB-UniRule"/>
</dbReference>
<evidence type="ECO:0000256" key="9">
    <source>
        <dbReference type="ARBA" id="ARBA00022691"/>
    </source>
</evidence>
<dbReference type="InterPro" id="IPR054728">
    <property type="entry name" value="RsmB-like_ferredoxin"/>
</dbReference>
<evidence type="ECO:0000256" key="5">
    <source>
        <dbReference type="ARBA" id="ARBA00022490"/>
    </source>
</evidence>
<evidence type="ECO:0000259" key="15">
    <source>
        <dbReference type="PROSITE" id="PS51686"/>
    </source>
</evidence>
<proteinExistence type="inferred from homology"/>
<dbReference type="AlphaFoldDB" id="A0A1I7H8F9"/>
<dbReference type="eggNOG" id="COG0144">
    <property type="taxonomic scope" value="Bacteria"/>
</dbReference>
<evidence type="ECO:0000256" key="6">
    <source>
        <dbReference type="ARBA" id="ARBA00022552"/>
    </source>
</evidence>
<evidence type="ECO:0000256" key="7">
    <source>
        <dbReference type="ARBA" id="ARBA00022603"/>
    </source>
</evidence>
<name>A0A1I7H8F9_9BACL</name>
<dbReference type="PANTHER" id="PTHR22807:SF53">
    <property type="entry name" value="RIBOSOMAL RNA SMALL SUBUNIT METHYLTRANSFERASE B-RELATED"/>
    <property type="match status" value="1"/>
</dbReference>
<dbReference type="PROSITE" id="PS51686">
    <property type="entry name" value="SAM_MT_RSMB_NOP"/>
    <property type="match status" value="1"/>
</dbReference>
<evidence type="ECO:0000256" key="14">
    <source>
        <dbReference type="PROSITE-ProRule" id="PRU01023"/>
    </source>
</evidence>
<dbReference type="InterPro" id="IPR018314">
    <property type="entry name" value="RsmB/NOL1/NOP2-like_CS"/>
</dbReference>
<evidence type="ECO:0000313" key="17">
    <source>
        <dbReference type="Proteomes" id="UP000183508"/>
    </source>
</evidence>
<dbReference type="PROSITE" id="PS01153">
    <property type="entry name" value="NOL1_NOP2_SUN"/>
    <property type="match status" value="1"/>
</dbReference>
<dbReference type="STRING" id="392015.SAMN05421543_10438"/>
<dbReference type="OrthoDB" id="9810297at2"/>
<dbReference type="Pfam" id="PF01029">
    <property type="entry name" value="NusB"/>
    <property type="match status" value="1"/>
</dbReference>
<dbReference type="CDD" id="cd02440">
    <property type="entry name" value="AdoMet_MTases"/>
    <property type="match status" value="1"/>
</dbReference>
<keyword evidence="7 14" id="KW-0489">Methyltransferase</keyword>
<dbReference type="Pfam" id="PF22458">
    <property type="entry name" value="RsmF-B_ferredox"/>
    <property type="match status" value="1"/>
</dbReference>
<dbReference type="InterPro" id="IPR023267">
    <property type="entry name" value="RCMT"/>
</dbReference>
<dbReference type="NCBIfam" id="NF011494">
    <property type="entry name" value="PRK14902.1"/>
    <property type="match status" value="1"/>
</dbReference>
<feature type="active site" description="Nucleophile" evidence="14">
    <location>
        <position position="391"/>
    </location>
</feature>
<feature type="binding site" evidence="14">
    <location>
        <position position="290"/>
    </location>
    <ligand>
        <name>S-adenosyl-L-methionine</name>
        <dbReference type="ChEBI" id="CHEBI:59789"/>
    </ligand>
</feature>
<evidence type="ECO:0000256" key="13">
    <source>
        <dbReference type="ARBA" id="ARBA00047283"/>
    </source>
</evidence>
<keyword evidence="8 14" id="KW-0808">Transferase</keyword>
<feature type="binding site" evidence="14">
    <location>
        <position position="338"/>
    </location>
    <ligand>
        <name>S-adenosyl-L-methionine</name>
        <dbReference type="ChEBI" id="CHEBI:59789"/>
    </ligand>
</feature>
<dbReference type="InterPro" id="IPR049560">
    <property type="entry name" value="MeTrfase_RsmB-F_NOP2_cat"/>
</dbReference>
<feature type="binding site" evidence="14">
    <location>
        <position position="318"/>
    </location>
    <ligand>
        <name>S-adenosyl-L-methionine</name>
        <dbReference type="ChEBI" id="CHEBI:59789"/>
    </ligand>
</feature>
<evidence type="ECO:0000256" key="4">
    <source>
        <dbReference type="ARBA" id="ARBA00012140"/>
    </source>
</evidence>
<comment type="function">
    <text evidence="1">Specifically methylates the cytosine at position 967 (m5C967) of 16S rRNA.</text>
</comment>
<accession>A0A1I7H8F9</accession>
<keyword evidence="10 14" id="KW-0694">RNA-binding</keyword>
<evidence type="ECO:0000256" key="2">
    <source>
        <dbReference type="ARBA" id="ARBA00004496"/>
    </source>
</evidence>
<feature type="domain" description="SAM-dependent MTase RsmB/NOP-type" evidence="15">
    <location>
        <begin position="176"/>
        <end position="457"/>
    </location>
</feature>
<dbReference type="Gene3D" id="1.10.940.10">
    <property type="entry name" value="NusB-like"/>
    <property type="match status" value="1"/>
</dbReference>
<sequence length="458" mass="49826">MTARARSVALRVLLDIETDGKYANLALQQAFRNAALDDRDKALCTELVYGTVQRRRSLDALLAPYCARPLDDLDRRVLTILRMTVYQLAYLTRVPAYAALNDAVNLCKRTAPRAAGFVNGVLRAFTRDQRSAAERLEEAARAASAWADAVGIRHSYPSWIADALAASLGRERAEAVLAACNDPPLLSLRVNPRRATRDEVLQTLREAGIPASPSQVSEWGIRLGRGVDVEAWPPYRQGAVSVQDEASMLIAPLLKPARCASVMDLCAGLGTKTTQIAEHLPDGARVMACDIHAHKLRLLQESARRLGVDGRVEVVLSDARALPGRPELLGRFDAVLLDAPCSGLGVLRRRPDIRWRRRPEDTAALARLQRELLDAAAALVRPGGVIVYATCTLTRQENDELVAAAVADAGGRLAVEDVRPDLPAAVAARVSLGSAGAWVTPEWFGTDGFFMARLRRTE</sequence>
<dbReference type="GO" id="GO:0005737">
    <property type="term" value="C:cytoplasm"/>
    <property type="evidence" value="ECO:0007669"/>
    <property type="project" value="UniProtKB-SubCell"/>
</dbReference>
<evidence type="ECO:0000256" key="3">
    <source>
        <dbReference type="ARBA" id="ARBA00007494"/>
    </source>
</evidence>
<evidence type="ECO:0000256" key="12">
    <source>
        <dbReference type="ARBA" id="ARBA00031088"/>
    </source>
</evidence>
<keyword evidence="9 14" id="KW-0949">S-adenosyl-L-methionine</keyword>
<dbReference type="GO" id="GO:0008649">
    <property type="term" value="F:rRNA methyltransferase activity"/>
    <property type="evidence" value="ECO:0007669"/>
    <property type="project" value="InterPro"/>
</dbReference>
<dbReference type="PANTHER" id="PTHR22807">
    <property type="entry name" value="NOP2 YEAST -RELATED NOL1/NOP2/FMU SUN DOMAIN-CONTAINING"/>
    <property type="match status" value="1"/>
</dbReference>
<comment type="subcellular location">
    <subcellularLocation>
        <location evidence="2">Cytoplasm</location>
    </subcellularLocation>
</comment>
<dbReference type="eggNOG" id="COG0781">
    <property type="taxonomic scope" value="Bacteria"/>
</dbReference>
<dbReference type="GO" id="GO:0006355">
    <property type="term" value="P:regulation of DNA-templated transcription"/>
    <property type="evidence" value="ECO:0007669"/>
    <property type="project" value="InterPro"/>
</dbReference>
<dbReference type="SUPFAM" id="SSF48013">
    <property type="entry name" value="NusB-like"/>
    <property type="match status" value="1"/>
</dbReference>
<evidence type="ECO:0000256" key="11">
    <source>
        <dbReference type="ARBA" id="ARBA00030399"/>
    </source>
</evidence>
<comment type="caution">
    <text evidence="14">Lacks conserved residue(s) required for the propagation of feature annotation.</text>
</comment>
<dbReference type="RefSeq" id="WP_083430190.1">
    <property type="nucleotide sequence ID" value="NZ_FPBV01000004.1"/>
</dbReference>
<dbReference type="PRINTS" id="PR02008">
    <property type="entry name" value="RCMTFAMILY"/>
</dbReference>
<evidence type="ECO:0000256" key="10">
    <source>
        <dbReference type="ARBA" id="ARBA00022884"/>
    </source>
</evidence>
<evidence type="ECO:0000313" key="16">
    <source>
        <dbReference type="EMBL" id="SFU56919.1"/>
    </source>
</evidence>
<dbReference type="EC" id="2.1.1.176" evidence="4"/>
<dbReference type="InterPro" id="IPR035926">
    <property type="entry name" value="NusB-like_sf"/>
</dbReference>
<keyword evidence="5" id="KW-0963">Cytoplasm</keyword>
<keyword evidence="6" id="KW-0698">rRNA processing</keyword>
<comment type="similarity">
    <text evidence="3 14">Belongs to the class I-like SAM-binding methyltransferase superfamily. RsmB/NOP family.</text>
</comment>
<dbReference type="EMBL" id="FPBV01000004">
    <property type="protein sequence ID" value="SFU56919.1"/>
    <property type="molecule type" value="Genomic_DNA"/>
</dbReference>
<dbReference type="NCBIfam" id="TIGR00563">
    <property type="entry name" value="rsmB"/>
    <property type="match status" value="1"/>
</dbReference>
<comment type="catalytic activity">
    <reaction evidence="13">
        <text>cytidine(967) in 16S rRNA + S-adenosyl-L-methionine = 5-methylcytidine(967) in 16S rRNA + S-adenosyl-L-homocysteine + H(+)</text>
        <dbReference type="Rhea" id="RHEA:42748"/>
        <dbReference type="Rhea" id="RHEA-COMP:10219"/>
        <dbReference type="Rhea" id="RHEA-COMP:10220"/>
        <dbReference type="ChEBI" id="CHEBI:15378"/>
        <dbReference type="ChEBI" id="CHEBI:57856"/>
        <dbReference type="ChEBI" id="CHEBI:59789"/>
        <dbReference type="ChEBI" id="CHEBI:74483"/>
        <dbReference type="ChEBI" id="CHEBI:82748"/>
        <dbReference type="EC" id="2.1.1.176"/>
    </reaction>
</comment>
<dbReference type="Gene3D" id="3.40.50.150">
    <property type="entry name" value="Vaccinia Virus protein VP39"/>
    <property type="match status" value="1"/>
</dbReference>